<evidence type="ECO:0000313" key="9">
    <source>
        <dbReference type="Proteomes" id="UP001162972"/>
    </source>
</evidence>
<dbReference type="PANTHER" id="PTHR31766">
    <property type="entry name" value="GLABROUS1 ENHANCER-BINDING PROTEIN-LIKE 2"/>
    <property type="match status" value="1"/>
</dbReference>
<sequence length="165" mass="18452">MGTLINSLPDLPLFLSFFLTIYLSAHFLVFRNWCPKIRPEAASCLISIFHGTPAVFLATHALFTNPNRGFSSLNTKTEASVLDFSISYFLMDLIHYLIFSPSDILFIGHHLATLFVFVTCRYLVARGAYAVLMLLILAEVTSACQNAWTLANARRIDVQFAAKVV</sequence>
<keyword evidence="9" id="KW-1185">Reference proteome</keyword>
<dbReference type="Pfam" id="PF03798">
    <property type="entry name" value="TRAM_LAG1_CLN8"/>
    <property type="match status" value="1"/>
</dbReference>
<feature type="transmembrane region" description="Helical" evidence="6">
    <location>
        <begin position="12"/>
        <end position="30"/>
    </location>
</feature>
<dbReference type="AlphaFoldDB" id="A0AAD6KID0"/>
<accession>A0AAD6KID0</accession>
<comment type="subcellular location">
    <subcellularLocation>
        <location evidence="1">Membrane</location>
        <topology evidence="1">Multi-pass membrane protein</topology>
    </subcellularLocation>
</comment>
<evidence type="ECO:0000256" key="1">
    <source>
        <dbReference type="ARBA" id="ARBA00004141"/>
    </source>
</evidence>
<evidence type="ECO:0000256" key="2">
    <source>
        <dbReference type="ARBA" id="ARBA00022692"/>
    </source>
</evidence>
<evidence type="ECO:0000256" key="4">
    <source>
        <dbReference type="ARBA" id="ARBA00023136"/>
    </source>
</evidence>
<proteinExistence type="predicted"/>
<dbReference type="Proteomes" id="UP001162972">
    <property type="component" value="Chromosome 16"/>
</dbReference>
<dbReference type="InterPro" id="IPR040327">
    <property type="entry name" value="At5g14285-like"/>
</dbReference>
<keyword evidence="4 5" id="KW-0472">Membrane</keyword>
<protein>
    <recommendedName>
        <fullName evidence="7">TLC domain-containing protein</fullName>
    </recommendedName>
</protein>
<dbReference type="InterPro" id="IPR006634">
    <property type="entry name" value="TLC-dom"/>
</dbReference>
<dbReference type="EMBL" id="JAPFFJ010000006">
    <property type="protein sequence ID" value="KAJ6424052.1"/>
    <property type="molecule type" value="Genomic_DNA"/>
</dbReference>
<feature type="domain" description="TLC" evidence="7">
    <location>
        <begin position="36"/>
        <end position="165"/>
    </location>
</feature>
<name>A0AAD6KID0_9ROSI</name>
<evidence type="ECO:0000313" key="8">
    <source>
        <dbReference type="EMBL" id="KAJ6424052.1"/>
    </source>
</evidence>
<evidence type="ECO:0000256" key="6">
    <source>
        <dbReference type="SAM" id="Phobius"/>
    </source>
</evidence>
<dbReference type="PROSITE" id="PS50922">
    <property type="entry name" value="TLC"/>
    <property type="match status" value="1"/>
</dbReference>
<organism evidence="8 9">
    <name type="scientific">Salix udensis</name>
    <dbReference type="NCBI Taxonomy" id="889485"/>
    <lineage>
        <taxon>Eukaryota</taxon>
        <taxon>Viridiplantae</taxon>
        <taxon>Streptophyta</taxon>
        <taxon>Embryophyta</taxon>
        <taxon>Tracheophyta</taxon>
        <taxon>Spermatophyta</taxon>
        <taxon>Magnoliopsida</taxon>
        <taxon>eudicotyledons</taxon>
        <taxon>Gunneridae</taxon>
        <taxon>Pentapetalae</taxon>
        <taxon>rosids</taxon>
        <taxon>fabids</taxon>
        <taxon>Malpighiales</taxon>
        <taxon>Salicaceae</taxon>
        <taxon>Saliceae</taxon>
        <taxon>Salix</taxon>
    </lineage>
</organism>
<reference evidence="8 9" key="1">
    <citation type="journal article" date="2023" name="Int. J. Mol. Sci.">
        <title>De Novo Assembly and Annotation of 11 Diverse Shrub Willow (Salix) Genomes Reveals Novel Gene Organization in Sex-Linked Regions.</title>
        <authorList>
            <person name="Hyden B."/>
            <person name="Feng K."/>
            <person name="Yates T.B."/>
            <person name="Jawdy S."/>
            <person name="Cereghino C."/>
            <person name="Smart L.B."/>
            <person name="Muchero W."/>
        </authorList>
    </citation>
    <scope>NUCLEOTIDE SEQUENCE [LARGE SCALE GENOMIC DNA]</scope>
    <source>
        <tissue evidence="8">Shoot tip</tissue>
    </source>
</reference>
<keyword evidence="2 5" id="KW-0812">Transmembrane</keyword>
<feature type="transmembrane region" description="Helical" evidence="6">
    <location>
        <begin position="42"/>
        <end position="61"/>
    </location>
</feature>
<comment type="caution">
    <text evidence="8">The sequence shown here is derived from an EMBL/GenBank/DDBJ whole genome shotgun (WGS) entry which is preliminary data.</text>
</comment>
<evidence type="ECO:0000256" key="3">
    <source>
        <dbReference type="ARBA" id="ARBA00022989"/>
    </source>
</evidence>
<dbReference type="GO" id="GO:0016020">
    <property type="term" value="C:membrane"/>
    <property type="evidence" value="ECO:0007669"/>
    <property type="project" value="UniProtKB-SubCell"/>
</dbReference>
<evidence type="ECO:0000256" key="5">
    <source>
        <dbReference type="PROSITE-ProRule" id="PRU00205"/>
    </source>
</evidence>
<dbReference type="PANTHER" id="PTHR31766:SF2">
    <property type="entry name" value="GLABROUS1 ENHANCER-BINDING PROTEIN-LIKE 2"/>
    <property type="match status" value="1"/>
</dbReference>
<keyword evidence="3 6" id="KW-1133">Transmembrane helix</keyword>
<evidence type="ECO:0000259" key="7">
    <source>
        <dbReference type="PROSITE" id="PS50922"/>
    </source>
</evidence>
<gene>
    <name evidence="8" type="ORF">OIU84_024931</name>
</gene>